<evidence type="ECO:0000313" key="2">
    <source>
        <dbReference type="Proteomes" id="UP000294919"/>
    </source>
</evidence>
<protein>
    <submittedName>
        <fullName evidence="1">Uncharacterized protein</fullName>
    </submittedName>
</protein>
<name>A0A4R2KWM1_9FIRM</name>
<sequence>MEGKITLIGSFSTDWIRYSNYEYRESSMGEVYITPTEQTPFAEVGDIVINKYKNCVDLVKREDLPKFYGKRPVVLDLVF</sequence>
<dbReference type="Proteomes" id="UP000294919">
    <property type="component" value="Unassembled WGS sequence"/>
</dbReference>
<evidence type="ECO:0000313" key="1">
    <source>
        <dbReference type="EMBL" id="TCO74638.1"/>
    </source>
</evidence>
<dbReference type="RefSeq" id="WP_132245405.1">
    <property type="nucleotide sequence ID" value="NZ_SLWV01000012.1"/>
</dbReference>
<comment type="caution">
    <text evidence="1">The sequence shown here is derived from an EMBL/GenBank/DDBJ whole genome shotgun (WGS) entry which is preliminary data.</text>
</comment>
<reference evidence="1 2" key="1">
    <citation type="submission" date="2019-03" db="EMBL/GenBank/DDBJ databases">
        <title>Genomic Encyclopedia of Type Strains, Phase IV (KMG-IV): sequencing the most valuable type-strain genomes for metagenomic binning, comparative biology and taxonomic classification.</title>
        <authorList>
            <person name="Goeker M."/>
        </authorList>
    </citation>
    <scope>NUCLEOTIDE SEQUENCE [LARGE SCALE GENOMIC DNA]</scope>
    <source>
        <strain evidence="1 2">DSM 102940</strain>
    </source>
</reference>
<accession>A0A4R2KWM1</accession>
<dbReference type="OrthoDB" id="1747893at2"/>
<organism evidence="1 2">
    <name type="scientific">Marinisporobacter balticus</name>
    <dbReference type="NCBI Taxonomy" id="2018667"/>
    <lineage>
        <taxon>Bacteria</taxon>
        <taxon>Bacillati</taxon>
        <taxon>Bacillota</taxon>
        <taxon>Clostridia</taxon>
        <taxon>Peptostreptococcales</taxon>
        <taxon>Thermotaleaceae</taxon>
        <taxon>Marinisporobacter</taxon>
    </lineage>
</organism>
<proteinExistence type="predicted"/>
<keyword evidence="2" id="KW-1185">Reference proteome</keyword>
<dbReference type="AlphaFoldDB" id="A0A4R2KWM1"/>
<gene>
    <name evidence="1" type="ORF">EV214_112119</name>
</gene>
<dbReference type="EMBL" id="SLWV01000012">
    <property type="protein sequence ID" value="TCO74638.1"/>
    <property type="molecule type" value="Genomic_DNA"/>
</dbReference>